<dbReference type="Proteomes" id="UP001642487">
    <property type="component" value="Chromosome 10"/>
</dbReference>
<keyword evidence="1" id="KW-0812">Transmembrane</keyword>
<keyword evidence="1" id="KW-0472">Membrane</keyword>
<organism evidence="2 3">
    <name type="scientific">Citrullus colocynthis</name>
    <name type="common">colocynth</name>
    <dbReference type="NCBI Taxonomy" id="252529"/>
    <lineage>
        <taxon>Eukaryota</taxon>
        <taxon>Viridiplantae</taxon>
        <taxon>Streptophyta</taxon>
        <taxon>Embryophyta</taxon>
        <taxon>Tracheophyta</taxon>
        <taxon>Spermatophyta</taxon>
        <taxon>Magnoliopsida</taxon>
        <taxon>eudicotyledons</taxon>
        <taxon>Gunneridae</taxon>
        <taxon>Pentapetalae</taxon>
        <taxon>rosids</taxon>
        <taxon>fabids</taxon>
        <taxon>Cucurbitales</taxon>
        <taxon>Cucurbitaceae</taxon>
        <taxon>Benincaseae</taxon>
        <taxon>Citrullus</taxon>
    </lineage>
</organism>
<keyword evidence="3" id="KW-1185">Reference proteome</keyword>
<gene>
    <name evidence="2" type="ORF">CITCOLO1_LOCUS3297</name>
</gene>
<accession>A0ABP0XVA1</accession>
<dbReference type="EMBL" id="OZ021744">
    <property type="protein sequence ID" value="CAK9311637.1"/>
    <property type="molecule type" value="Genomic_DNA"/>
</dbReference>
<name>A0ABP0XVA1_9ROSI</name>
<keyword evidence="1" id="KW-1133">Transmembrane helix</keyword>
<evidence type="ECO:0000313" key="3">
    <source>
        <dbReference type="Proteomes" id="UP001642487"/>
    </source>
</evidence>
<protein>
    <submittedName>
        <fullName evidence="2">Uncharacterized protein</fullName>
    </submittedName>
</protein>
<evidence type="ECO:0000256" key="1">
    <source>
        <dbReference type="SAM" id="Phobius"/>
    </source>
</evidence>
<reference evidence="2 3" key="1">
    <citation type="submission" date="2024-03" db="EMBL/GenBank/DDBJ databases">
        <authorList>
            <person name="Gkanogiannis A."/>
            <person name="Becerra Lopez-Lavalle L."/>
        </authorList>
    </citation>
    <scope>NUCLEOTIDE SEQUENCE [LARGE SCALE GENOMIC DNA]</scope>
</reference>
<proteinExistence type="predicted"/>
<evidence type="ECO:0000313" key="2">
    <source>
        <dbReference type="EMBL" id="CAK9311637.1"/>
    </source>
</evidence>
<sequence>MQEKAHVELLLSLKHTPAANCDPTVRSLVASAVCLLVAFVICLVVVPPPFVRWLCVRHSSAGHASVTHLLVMHPSFIRWSCRRQISQPSSCVRCTSVGRAAVKSCHQNLIAPPLDRATIDSASRRLLDGLWRLALLPFLRNYFSSSLKLYSVKLPQLLV</sequence>
<feature type="transmembrane region" description="Helical" evidence="1">
    <location>
        <begin position="28"/>
        <end position="51"/>
    </location>
</feature>